<dbReference type="OrthoDB" id="2425725at2"/>
<evidence type="ECO:0000313" key="1">
    <source>
        <dbReference type="EMBL" id="ANU27062.2"/>
    </source>
</evidence>
<dbReference type="STRING" id="1302659.I858_008670"/>
<dbReference type="KEGG" id="pll:I858_008670"/>
<dbReference type="EMBL" id="CP016540">
    <property type="protein sequence ID" value="ANU27062.2"/>
    <property type="molecule type" value="Genomic_DNA"/>
</dbReference>
<dbReference type="RefSeq" id="WP_071645375.1">
    <property type="nucleotide sequence ID" value="NZ_CP016540.2"/>
</dbReference>
<sequence>MEYSGGYFLLSAASANQPFYLTQVDDGGFHLEKLISMDEEVGGVFPNIFDIWADRKPKRPTPVLSKSVLDKVFVSMVFGTLEDALEGYREARAQEPSVSLIGISLDEKYLPDFHDWRDPINDETGEGEGVVYCLKKKQPTSSGGIFAGYDIAGYELGGRFLSFLGNHLFKDYLALDPNLSINKYGLFPELQSAEALARYTNEVLAEQGMAEEDLMWLPWKITIYEGF</sequence>
<proteinExistence type="predicted"/>
<gene>
    <name evidence="1" type="ORF">I858_008670</name>
</gene>
<reference evidence="1" key="1">
    <citation type="submission" date="2016-10" db="EMBL/GenBank/DDBJ databases">
        <authorList>
            <person name="See-Too W.S."/>
        </authorList>
    </citation>
    <scope>NUCLEOTIDE SEQUENCE</scope>
    <source>
        <strain evidence="1">L10.15</strain>
    </source>
</reference>
<dbReference type="Proteomes" id="UP000053354">
    <property type="component" value="Chromosome"/>
</dbReference>
<accession>A0A1B1S1J5</accession>
<protein>
    <submittedName>
        <fullName evidence="1">Uncharacterized protein</fullName>
    </submittedName>
</protein>
<organism evidence="1 2">
    <name type="scientific">Planococcus versutus</name>
    <dbReference type="NCBI Taxonomy" id="1302659"/>
    <lineage>
        <taxon>Bacteria</taxon>
        <taxon>Bacillati</taxon>
        <taxon>Bacillota</taxon>
        <taxon>Bacilli</taxon>
        <taxon>Bacillales</taxon>
        <taxon>Caryophanaceae</taxon>
        <taxon>Planococcus</taxon>
    </lineage>
</organism>
<dbReference type="AlphaFoldDB" id="A0A1B1S1J5"/>
<keyword evidence="2" id="KW-1185">Reference proteome</keyword>
<evidence type="ECO:0000313" key="2">
    <source>
        <dbReference type="Proteomes" id="UP000053354"/>
    </source>
</evidence>
<name>A0A1B1S1J5_9BACL</name>